<sequence>MKTIAQGFQFRIQEELDVKDEQIDRLSDLLVSYKEKILEYKQQIVILNNQIEKRKKELDQRIRDKQVVKGVSRSQKVSAHQIKLIQIQAEQNQEIQELQKDFAQKLSRFHEFSNEQMQDQEKSFDIEFQKVKKEIAETQSKIANFKKPEEKLNTSSLQVQNDVIKHLQKVVEEKSEERRSMLLDFKMQFTDYLAFINNIDAQHQKSVSDIQTQIEENTKIYNESLHVLKKKRHHDLKALHTEKKEAEKKLHSLTSQLSQMKEQFTQSCNFTTKKFDAMKSLSYPKSHSENVPQNIVLSHTKEKLMKSIENRNNKELQLKKVREENFDLKKQITILRHSRRYPYSK</sequence>
<comment type="caution">
    <text evidence="2">The sequence shown here is derived from an EMBL/GenBank/DDBJ whole genome shotgun (WGS) entry which is preliminary data.</text>
</comment>
<evidence type="ECO:0000313" key="4">
    <source>
        <dbReference type="Proteomes" id="UP001470230"/>
    </source>
</evidence>
<dbReference type="Proteomes" id="UP001470230">
    <property type="component" value="Unassembled WGS sequence"/>
</dbReference>
<evidence type="ECO:0000313" key="2">
    <source>
        <dbReference type="EMBL" id="KAK8834038.1"/>
    </source>
</evidence>
<evidence type="ECO:0000313" key="3">
    <source>
        <dbReference type="EMBL" id="KAK8841306.1"/>
    </source>
</evidence>
<gene>
    <name evidence="3" type="ORF">M9Y10_027509</name>
    <name evidence="2" type="ORF">M9Y10_036941</name>
</gene>
<keyword evidence="1" id="KW-0175">Coiled coil</keyword>
<dbReference type="EMBL" id="JAPFFF010000546">
    <property type="protein sequence ID" value="KAK8834038.1"/>
    <property type="molecule type" value="Genomic_DNA"/>
</dbReference>
<accession>A0ABR2GJD9</accession>
<dbReference type="EMBL" id="JAPFFF010000042">
    <property type="protein sequence ID" value="KAK8841306.1"/>
    <property type="molecule type" value="Genomic_DNA"/>
</dbReference>
<proteinExistence type="predicted"/>
<name>A0ABR2GJD9_9EUKA</name>
<feature type="coiled-coil region" evidence="1">
    <location>
        <begin position="16"/>
        <end position="108"/>
    </location>
</feature>
<feature type="coiled-coil region" evidence="1">
    <location>
        <begin position="304"/>
        <end position="331"/>
    </location>
</feature>
<keyword evidence="4" id="KW-1185">Reference proteome</keyword>
<evidence type="ECO:0000256" key="1">
    <source>
        <dbReference type="SAM" id="Coils"/>
    </source>
</evidence>
<organism evidence="2 4">
    <name type="scientific">Tritrichomonas musculus</name>
    <dbReference type="NCBI Taxonomy" id="1915356"/>
    <lineage>
        <taxon>Eukaryota</taxon>
        <taxon>Metamonada</taxon>
        <taxon>Parabasalia</taxon>
        <taxon>Tritrichomonadida</taxon>
        <taxon>Tritrichomonadidae</taxon>
        <taxon>Tritrichomonas</taxon>
    </lineage>
</organism>
<evidence type="ECO:0008006" key="5">
    <source>
        <dbReference type="Google" id="ProtNLM"/>
    </source>
</evidence>
<protein>
    <recommendedName>
        <fullName evidence="5">DUF4201 domain-containing protein</fullName>
    </recommendedName>
</protein>
<reference evidence="2 4" key="1">
    <citation type="submission" date="2024-04" db="EMBL/GenBank/DDBJ databases">
        <title>Tritrichomonas musculus Genome.</title>
        <authorList>
            <person name="Alves-Ferreira E."/>
            <person name="Grigg M."/>
            <person name="Lorenzi H."/>
            <person name="Galac M."/>
        </authorList>
    </citation>
    <scope>NUCLEOTIDE SEQUENCE [LARGE SCALE GENOMIC DNA]</scope>
    <source>
        <strain evidence="2 4">EAF2021</strain>
    </source>
</reference>
<feature type="coiled-coil region" evidence="1">
    <location>
        <begin position="236"/>
        <end position="263"/>
    </location>
</feature>